<dbReference type="GO" id="GO:0005886">
    <property type="term" value="C:plasma membrane"/>
    <property type="evidence" value="ECO:0007669"/>
    <property type="project" value="UniProtKB-SubCell"/>
</dbReference>
<dbReference type="AlphaFoldDB" id="A0A7X3S982"/>
<dbReference type="InterPro" id="IPR050321">
    <property type="entry name" value="Glycosyltr_2/OpgH_subfam"/>
</dbReference>
<evidence type="ECO:0000256" key="8">
    <source>
        <dbReference type="ARBA" id="ARBA00022679"/>
    </source>
</evidence>
<evidence type="ECO:0000256" key="3">
    <source>
        <dbReference type="ARBA" id="ARBA00009337"/>
    </source>
</evidence>
<dbReference type="Gene3D" id="3.90.550.10">
    <property type="entry name" value="Spore Coat Polysaccharide Biosynthesis Protein SpsA, Chain A"/>
    <property type="match status" value="1"/>
</dbReference>
<feature type="transmembrane region" description="Helical" evidence="12">
    <location>
        <begin position="365"/>
        <end position="393"/>
    </location>
</feature>
<feature type="transmembrane region" description="Helical" evidence="12">
    <location>
        <begin position="12"/>
        <end position="31"/>
    </location>
</feature>
<evidence type="ECO:0000256" key="4">
    <source>
        <dbReference type="ARBA" id="ARBA00020585"/>
    </source>
</evidence>
<feature type="domain" description="Glycosyltransferase 2-like" evidence="13">
    <location>
        <begin position="194"/>
        <end position="417"/>
    </location>
</feature>
<comment type="caution">
    <text evidence="14">The sequence shown here is derived from an EMBL/GenBank/DDBJ whole genome shotgun (WGS) entry which is preliminary data.</text>
</comment>
<dbReference type="InterPro" id="IPR001173">
    <property type="entry name" value="Glyco_trans_2-like"/>
</dbReference>
<dbReference type="PANTHER" id="PTHR43867:SF5">
    <property type="entry name" value="GLUCANS BIOSYNTHESIS GLUCOSYLTRANSFERASE H"/>
    <property type="match status" value="1"/>
</dbReference>
<name>A0A7X3S982_9HYPH</name>
<keyword evidence="10 12" id="KW-1133">Transmembrane helix</keyword>
<evidence type="ECO:0000256" key="7">
    <source>
        <dbReference type="ARBA" id="ARBA00022676"/>
    </source>
</evidence>
<keyword evidence="9 12" id="KW-0812">Transmembrane</keyword>
<dbReference type="NCBIfam" id="NF003958">
    <property type="entry name" value="PRK05454.2-1"/>
    <property type="match status" value="1"/>
</dbReference>
<dbReference type="SUPFAM" id="SSF53448">
    <property type="entry name" value="Nucleotide-diphospho-sugar transferases"/>
    <property type="match status" value="1"/>
</dbReference>
<keyword evidence="11 12" id="KW-0472">Membrane</keyword>
<dbReference type="GO" id="GO:0016758">
    <property type="term" value="F:hexosyltransferase activity"/>
    <property type="evidence" value="ECO:0007669"/>
    <property type="project" value="TreeGrafter"/>
</dbReference>
<evidence type="ECO:0000256" key="5">
    <source>
        <dbReference type="ARBA" id="ARBA00022475"/>
    </source>
</evidence>
<organism evidence="14 15">
    <name type="scientific">Stappia sediminis</name>
    <dbReference type="NCBI Taxonomy" id="2692190"/>
    <lineage>
        <taxon>Bacteria</taxon>
        <taxon>Pseudomonadati</taxon>
        <taxon>Pseudomonadota</taxon>
        <taxon>Alphaproteobacteria</taxon>
        <taxon>Hyphomicrobiales</taxon>
        <taxon>Stappiaceae</taxon>
        <taxon>Stappia</taxon>
    </lineage>
</organism>
<keyword evidence="6" id="KW-0997">Cell inner membrane</keyword>
<keyword evidence="7" id="KW-0328">Glycosyltransferase</keyword>
<evidence type="ECO:0000256" key="1">
    <source>
        <dbReference type="ARBA" id="ARBA00004429"/>
    </source>
</evidence>
<feature type="transmembrane region" description="Helical" evidence="12">
    <location>
        <begin position="43"/>
        <end position="68"/>
    </location>
</feature>
<evidence type="ECO:0000256" key="2">
    <source>
        <dbReference type="ARBA" id="ARBA00005001"/>
    </source>
</evidence>
<evidence type="ECO:0000256" key="6">
    <source>
        <dbReference type="ARBA" id="ARBA00022519"/>
    </source>
</evidence>
<dbReference type="NCBIfam" id="NF003962">
    <property type="entry name" value="PRK05454.2-5"/>
    <property type="match status" value="1"/>
</dbReference>
<reference evidence="14 15" key="1">
    <citation type="submission" date="2019-12" db="EMBL/GenBank/DDBJ databases">
        <authorList>
            <person name="Li M."/>
        </authorList>
    </citation>
    <scope>NUCLEOTIDE SEQUENCE [LARGE SCALE GENOMIC DNA]</scope>
    <source>
        <strain evidence="14 15">GBMRC 2046</strain>
    </source>
</reference>
<evidence type="ECO:0000256" key="9">
    <source>
        <dbReference type="ARBA" id="ARBA00022692"/>
    </source>
</evidence>
<feature type="transmembrane region" description="Helical" evidence="12">
    <location>
        <begin position="405"/>
        <end position="428"/>
    </location>
</feature>
<evidence type="ECO:0000313" key="15">
    <source>
        <dbReference type="Proteomes" id="UP000433101"/>
    </source>
</evidence>
<evidence type="ECO:0000256" key="11">
    <source>
        <dbReference type="ARBA" id="ARBA00023136"/>
    </source>
</evidence>
<sequence length="595" mass="64715">MHHDPMPFRRAVFATLVLASMAGLVALLAVTLSTNGISWGESVMILCFALTLPWTVIGFWNAVVGLLVMRLSRDPLASVCPVKEGDATVPLSASTAVLSCIRNEDVDAVAANLEAMITDLVRSCEAASFSFYVLSDTSDEDIAAREERVFADLAERWRGDMSVTYRRREDNFAFKSGNIRDFCERWGDRHDYALVLDADSFMSASTILDMVRRMEANPRLGILQSLVVGMPTTSAFARIFQFGMRLGMRSYTTGSAWWQGDCGPYWGHNAVIRLEPFIEACHLPVLPGKGPLSGPVLSHDQVEAVLMRRAGYEVRVLPVETESFEENPPNVLEFIRRELRWCQGNLQYLKLLGLSGIKPTSRIQLVLAILMFASSPAWLVFMALGATLAVLGGDEMLQFDAATGFALFVIIMTMVFAPKIATVLDILADGRLRRRFGGGLRVVAGTAGEIAFSALLAPIMAVAVSIFIAGLPFGRAIGWGAQVRTPHGLPLRLTMSKLWPQTLFGVAGILWTANQSWALVLPLLPVVLGPLLAVPFALLTARGDAGRLALSSSLWRIPEEYEAPNCLLPLRLGALTALGAGTAADYKPDLAKADA</sequence>
<comment type="similarity">
    <text evidence="3">Belongs to the glycosyltransferase 2 family. OpgH subfamily.</text>
</comment>
<evidence type="ECO:0000256" key="10">
    <source>
        <dbReference type="ARBA" id="ARBA00022989"/>
    </source>
</evidence>
<evidence type="ECO:0000256" key="12">
    <source>
        <dbReference type="SAM" id="Phobius"/>
    </source>
</evidence>
<evidence type="ECO:0000259" key="13">
    <source>
        <dbReference type="Pfam" id="PF13632"/>
    </source>
</evidence>
<keyword evidence="8 14" id="KW-0808">Transferase</keyword>
<accession>A0A7X3S982</accession>
<keyword evidence="5" id="KW-1003">Cell membrane</keyword>
<dbReference type="PANTHER" id="PTHR43867">
    <property type="entry name" value="CELLULOSE SYNTHASE CATALYTIC SUBUNIT A [UDP-FORMING]"/>
    <property type="match status" value="1"/>
</dbReference>
<keyword evidence="15" id="KW-1185">Reference proteome</keyword>
<dbReference type="Proteomes" id="UP000433101">
    <property type="component" value="Unassembled WGS sequence"/>
</dbReference>
<dbReference type="EMBL" id="WUMV01000008">
    <property type="protein sequence ID" value="MXN66602.1"/>
    <property type="molecule type" value="Genomic_DNA"/>
</dbReference>
<dbReference type="InterPro" id="IPR029044">
    <property type="entry name" value="Nucleotide-diphossugar_trans"/>
</dbReference>
<evidence type="ECO:0000313" key="14">
    <source>
        <dbReference type="EMBL" id="MXN66602.1"/>
    </source>
</evidence>
<feature type="transmembrane region" description="Helical" evidence="12">
    <location>
        <begin position="517"/>
        <end position="539"/>
    </location>
</feature>
<protein>
    <recommendedName>
        <fullName evidence="4">Glucans biosynthesis glucosyltransferase H</fullName>
    </recommendedName>
</protein>
<comment type="subcellular location">
    <subcellularLocation>
        <location evidence="1">Cell inner membrane</location>
        <topology evidence="1">Multi-pass membrane protein</topology>
    </subcellularLocation>
</comment>
<comment type="pathway">
    <text evidence="2">Glycan metabolism; osmoregulated periplasmic glucan (OPG) biosynthesis.</text>
</comment>
<feature type="transmembrane region" description="Helical" evidence="12">
    <location>
        <begin position="440"/>
        <end position="469"/>
    </location>
</feature>
<gene>
    <name evidence="14" type="primary">mdoH</name>
    <name evidence="14" type="ORF">GR183_16925</name>
</gene>
<dbReference type="Pfam" id="PF13632">
    <property type="entry name" value="Glyco_trans_2_3"/>
    <property type="match status" value="1"/>
</dbReference>
<proteinExistence type="inferred from homology"/>